<evidence type="ECO:0000313" key="3">
    <source>
        <dbReference type="EMBL" id="CAB4135190.1"/>
    </source>
</evidence>
<evidence type="ECO:0000313" key="2">
    <source>
        <dbReference type="EMBL" id="CAB4131000.1"/>
    </source>
</evidence>
<protein>
    <submittedName>
        <fullName evidence="3">Uncharacterized protein</fullName>
    </submittedName>
</protein>
<dbReference type="EMBL" id="LR796249">
    <property type="protein sequence ID" value="CAB4131000.1"/>
    <property type="molecule type" value="Genomic_DNA"/>
</dbReference>
<dbReference type="EMBL" id="LR796294">
    <property type="protein sequence ID" value="CAB4135190.1"/>
    <property type="molecule type" value="Genomic_DNA"/>
</dbReference>
<organism evidence="3">
    <name type="scientific">uncultured Caudovirales phage</name>
    <dbReference type="NCBI Taxonomy" id="2100421"/>
    <lineage>
        <taxon>Viruses</taxon>
        <taxon>Duplodnaviria</taxon>
        <taxon>Heunggongvirae</taxon>
        <taxon>Uroviricota</taxon>
        <taxon>Caudoviricetes</taxon>
        <taxon>Peduoviridae</taxon>
        <taxon>Maltschvirus</taxon>
        <taxon>Maltschvirus maltsch</taxon>
    </lineage>
</organism>
<gene>
    <name evidence="2" type="ORF">UFOVP127_40</name>
    <name evidence="3" type="ORF">UFOVP276_146</name>
</gene>
<feature type="compositionally biased region" description="Basic and acidic residues" evidence="1">
    <location>
        <begin position="1149"/>
        <end position="1160"/>
    </location>
</feature>
<accession>A0A6J5LQA3</accession>
<evidence type="ECO:0000256" key="1">
    <source>
        <dbReference type="SAM" id="MobiDB-lite"/>
    </source>
</evidence>
<sequence>MFAGYGSYAGSFSPGAPPGMMNYGEPSSQQGPYGGAYPTFPSSQYEAGHHILGGLHAGLPAAIGAATFAGSFLPGFVGTTIGRMDPFQAALGGFGRASGVSRGIAGMGVMDSIGTMGSNIGRIGAGGVGNVFRAGLAGVGGAAAAAFLPLAGLAAVQHATGQMAQGAQFTGQVQQTLGQNFRFVNPQSQTGYGFSREQGAEIADTVRTMGNKDIMSSPQEMLRIMNQSIQGGLFRPVQDAKAFQEKFKEVVSAVKEIAKTFNTTLEGAMPFLQEGRRMGFWTPADIQRMAGSTLGTAKITGMSVAQVQQMQQQGADMARQVGAVGTTGAKGMTGSLGLVGGAIRNGSLSEQALSDMTGGLTGSDAIQAFAGQLQASATRFSASGTGRWLLAGLAGKDMKHLDKGKLAMLASGQIGVGSLRGMAEKNVNGRGAAFRMGEEEMRGDLLEMGFEGQAGFLKGLVGDRLYGDSDMDKYVTRRLIQRFTGGDAKSADAKAKMLRNLQQTLRENRQNSESMFDQKERDQKELMDHSYEGLKRKISLWWKSNVDDPLQKVGSDVSEHIGDAIESFSDRLWGRSPRALRNMGITSGMAKASRAGALGDLSTMRSQFASDGEMESRYGKPRAGTVRERIMASGESQVTKERMSSNYGVLDATSGFMNDERAGALGYSNAGVAGKGLETLGEAWNTAGVLGAVTDSKFSDPFARANEGVNFILNNPKISPEIKAQLEGIPVLQRAGRLIAAAPGEGFRQRAGISNAEEAENTRIAVGLGKGGDGNLTEEGVKKNWDSAVTDLFSNTKGTEGAGGIESYASTSGKNAIGGVDVLQKLMTGEDGEEFKKALALQAHSDPRKVDEGRNIFAKLATKYYEKDPGKASMLKAWSEGKDSKKVAKLGESQREFNAIHRTETFQNRLSQVKSSLESHGDYTAITEGLKDAGLEGIASLISKGGSKDLSGDAIVSQAMAAVEGTKDPLQLARAAAMLKQSGTQGAGFLIEAIEGQQQKLGLNKAFTGGTDIKAEVNALSGLGQSLMGRGFSPNELRAVHGAKGNEFIDQLVTDEQKSGSIRGSQEAALVKKLLKGVRAGGKGAGEIYSVQDAVNRSNVEGALGGGTEGRRAIADMGTLPGIHTTLKEINTTLKDIRDSKSGGSSTDAPKKMDKGYFYE</sequence>
<name>A0A6J5LQA3_9CAUD</name>
<feature type="region of interest" description="Disordered" evidence="1">
    <location>
        <begin position="1134"/>
        <end position="1160"/>
    </location>
</feature>
<proteinExistence type="predicted"/>
<reference evidence="3" key="1">
    <citation type="submission" date="2020-04" db="EMBL/GenBank/DDBJ databases">
        <authorList>
            <person name="Chiriac C."/>
            <person name="Salcher M."/>
            <person name="Ghai R."/>
            <person name="Kavagutti S V."/>
        </authorList>
    </citation>
    <scope>NUCLEOTIDE SEQUENCE</scope>
</reference>